<reference evidence="2" key="1">
    <citation type="submission" date="2023-03" db="EMBL/GenBank/DDBJ databases">
        <title>Andean soil-derived lignocellulolytic bacterial consortium as a source of novel taxa and putative plastic-active enzymes.</title>
        <authorList>
            <person name="Diaz-Garcia L."/>
            <person name="Chuvochina M."/>
            <person name="Feuerriegel G."/>
            <person name="Bunk B."/>
            <person name="Sproer C."/>
            <person name="Streit W.R."/>
            <person name="Rodriguez L.M."/>
            <person name="Overmann J."/>
            <person name="Jimenez D.J."/>
        </authorList>
    </citation>
    <scope>NUCLEOTIDE SEQUENCE</scope>
    <source>
        <strain evidence="2">MAG 876</strain>
    </source>
</reference>
<protein>
    <submittedName>
        <fullName evidence="2">GNAT family N-acetyltransferase</fullName>
    </submittedName>
</protein>
<proteinExistence type="predicted"/>
<feature type="domain" description="N-acetyltransferase" evidence="1">
    <location>
        <begin position="3"/>
        <end position="103"/>
    </location>
</feature>
<dbReference type="AlphaFoldDB" id="A0AAJ5WLL1"/>
<dbReference type="EMBL" id="CP119325">
    <property type="protein sequence ID" value="WEK33354.1"/>
    <property type="molecule type" value="Genomic_DNA"/>
</dbReference>
<dbReference type="Gene3D" id="3.40.630.30">
    <property type="match status" value="1"/>
</dbReference>
<dbReference type="PROSITE" id="PS51186">
    <property type="entry name" value="GNAT"/>
    <property type="match status" value="1"/>
</dbReference>
<sequence length="103" mass="12126">MALRLRQACVTDLPAIYRGEEHSIRTWEPAHEASWRDELERHLTRWVDNFDRLTVAVVDDHFAGYSLWIPEGSYAELCTLHVDPGYRRRGVGMALLRQRSYLR</sequence>
<dbReference type="InterPro" id="IPR000182">
    <property type="entry name" value="GNAT_dom"/>
</dbReference>
<name>A0AAJ5WLL1_9PSED</name>
<dbReference type="InterPro" id="IPR016181">
    <property type="entry name" value="Acyl_CoA_acyltransferase"/>
</dbReference>
<dbReference type="GO" id="GO:0016747">
    <property type="term" value="F:acyltransferase activity, transferring groups other than amino-acyl groups"/>
    <property type="evidence" value="ECO:0007669"/>
    <property type="project" value="InterPro"/>
</dbReference>
<organism evidence="2 3">
    <name type="scientific">Candidatus Pseudomonas phytovorans</name>
    <dbReference type="NCBI Taxonomy" id="3121377"/>
    <lineage>
        <taxon>Bacteria</taxon>
        <taxon>Pseudomonadati</taxon>
        <taxon>Pseudomonadota</taxon>
        <taxon>Gammaproteobacteria</taxon>
        <taxon>Pseudomonadales</taxon>
        <taxon>Pseudomonadaceae</taxon>
        <taxon>Pseudomonas</taxon>
    </lineage>
</organism>
<dbReference type="CDD" id="cd04301">
    <property type="entry name" value="NAT_SF"/>
    <property type="match status" value="1"/>
</dbReference>
<dbReference type="Pfam" id="PF00583">
    <property type="entry name" value="Acetyltransf_1"/>
    <property type="match status" value="1"/>
</dbReference>
<dbReference type="SUPFAM" id="SSF55729">
    <property type="entry name" value="Acyl-CoA N-acyltransferases (Nat)"/>
    <property type="match status" value="1"/>
</dbReference>
<evidence type="ECO:0000259" key="1">
    <source>
        <dbReference type="PROSITE" id="PS51186"/>
    </source>
</evidence>
<evidence type="ECO:0000313" key="2">
    <source>
        <dbReference type="EMBL" id="WEK33354.1"/>
    </source>
</evidence>
<dbReference type="Proteomes" id="UP001216329">
    <property type="component" value="Chromosome"/>
</dbReference>
<accession>A0AAJ5WLL1</accession>
<evidence type="ECO:0000313" key="3">
    <source>
        <dbReference type="Proteomes" id="UP001216329"/>
    </source>
</evidence>
<gene>
    <name evidence="2" type="ORF">P0Y58_18440</name>
</gene>